<feature type="transmembrane region" description="Helical" evidence="2">
    <location>
        <begin position="318"/>
        <end position="341"/>
    </location>
</feature>
<keyword evidence="2" id="KW-1133">Transmembrane helix</keyword>
<feature type="transmembrane region" description="Helical" evidence="2">
    <location>
        <begin position="254"/>
        <end position="273"/>
    </location>
</feature>
<dbReference type="EMBL" id="ML213519">
    <property type="protein sequence ID" value="TFK48396.1"/>
    <property type="molecule type" value="Genomic_DNA"/>
</dbReference>
<accession>A0A5C3MW30</accession>
<dbReference type="InterPro" id="IPR036259">
    <property type="entry name" value="MFS_trans_sf"/>
</dbReference>
<evidence type="ECO:0000313" key="4">
    <source>
        <dbReference type="Proteomes" id="UP000305948"/>
    </source>
</evidence>
<feature type="transmembrane region" description="Helical" evidence="2">
    <location>
        <begin position="214"/>
        <end position="233"/>
    </location>
</feature>
<feature type="region of interest" description="Disordered" evidence="1">
    <location>
        <begin position="146"/>
        <end position="169"/>
    </location>
</feature>
<feature type="compositionally biased region" description="Basic and acidic residues" evidence="1">
    <location>
        <begin position="146"/>
        <end position="157"/>
    </location>
</feature>
<dbReference type="STRING" id="5364.A0A5C3MW30"/>
<name>A0A5C3MW30_9AGAM</name>
<keyword evidence="4" id="KW-1185">Reference proteome</keyword>
<evidence type="ECO:0000256" key="2">
    <source>
        <dbReference type="SAM" id="Phobius"/>
    </source>
</evidence>
<gene>
    <name evidence="3" type="ORF">OE88DRAFT_522079</name>
</gene>
<evidence type="ECO:0000256" key="1">
    <source>
        <dbReference type="SAM" id="MobiDB-lite"/>
    </source>
</evidence>
<feature type="transmembrane region" description="Helical" evidence="2">
    <location>
        <begin position="67"/>
        <end position="90"/>
    </location>
</feature>
<feature type="transmembrane region" description="Helical" evidence="2">
    <location>
        <begin position="96"/>
        <end position="115"/>
    </location>
</feature>
<feature type="transmembrane region" description="Helical" evidence="2">
    <location>
        <begin position="27"/>
        <end position="46"/>
    </location>
</feature>
<proteinExistence type="predicted"/>
<reference evidence="3 4" key="1">
    <citation type="journal article" date="2019" name="Nat. Ecol. Evol.">
        <title>Megaphylogeny resolves global patterns of mushroom evolution.</title>
        <authorList>
            <person name="Varga T."/>
            <person name="Krizsan K."/>
            <person name="Foldi C."/>
            <person name="Dima B."/>
            <person name="Sanchez-Garcia M."/>
            <person name="Sanchez-Ramirez S."/>
            <person name="Szollosi G.J."/>
            <person name="Szarkandi J.G."/>
            <person name="Papp V."/>
            <person name="Albert L."/>
            <person name="Andreopoulos W."/>
            <person name="Angelini C."/>
            <person name="Antonin V."/>
            <person name="Barry K.W."/>
            <person name="Bougher N.L."/>
            <person name="Buchanan P."/>
            <person name="Buyck B."/>
            <person name="Bense V."/>
            <person name="Catcheside P."/>
            <person name="Chovatia M."/>
            <person name="Cooper J."/>
            <person name="Damon W."/>
            <person name="Desjardin D."/>
            <person name="Finy P."/>
            <person name="Geml J."/>
            <person name="Haridas S."/>
            <person name="Hughes K."/>
            <person name="Justo A."/>
            <person name="Karasinski D."/>
            <person name="Kautmanova I."/>
            <person name="Kiss B."/>
            <person name="Kocsube S."/>
            <person name="Kotiranta H."/>
            <person name="LaButti K.M."/>
            <person name="Lechner B.E."/>
            <person name="Liimatainen K."/>
            <person name="Lipzen A."/>
            <person name="Lukacs Z."/>
            <person name="Mihaltcheva S."/>
            <person name="Morgado L.N."/>
            <person name="Niskanen T."/>
            <person name="Noordeloos M.E."/>
            <person name="Ohm R.A."/>
            <person name="Ortiz-Santana B."/>
            <person name="Ovrebo C."/>
            <person name="Racz N."/>
            <person name="Riley R."/>
            <person name="Savchenko A."/>
            <person name="Shiryaev A."/>
            <person name="Soop K."/>
            <person name="Spirin V."/>
            <person name="Szebenyi C."/>
            <person name="Tomsovsky M."/>
            <person name="Tulloss R.E."/>
            <person name="Uehling J."/>
            <person name="Grigoriev I.V."/>
            <person name="Vagvolgyi C."/>
            <person name="Papp T."/>
            <person name="Martin F.M."/>
            <person name="Miettinen O."/>
            <person name="Hibbett D.S."/>
            <person name="Nagy L.G."/>
        </authorList>
    </citation>
    <scope>NUCLEOTIDE SEQUENCE [LARGE SCALE GENOMIC DNA]</scope>
    <source>
        <strain evidence="3 4">OMC1185</strain>
    </source>
</reference>
<protein>
    <recommendedName>
        <fullName evidence="5">MFS general substrate transporter</fullName>
    </recommendedName>
</protein>
<dbReference type="SUPFAM" id="SSF103473">
    <property type="entry name" value="MFS general substrate transporter"/>
    <property type="match status" value="1"/>
</dbReference>
<feature type="transmembrane region" description="Helical" evidence="2">
    <location>
        <begin position="353"/>
        <end position="374"/>
    </location>
</feature>
<keyword evidence="2" id="KW-0812">Transmembrane</keyword>
<feature type="transmembrane region" description="Helical" evidence="2">
    <location>
        <begin position="285"/>
        <end position="306"/>
    </location>
</feature>
<sequence length="406" mass="45684">MRWSAVGPVSALLLGFATISVGFTKQFWALLLNQCVIGFFSAATALSKDAILHTWRKPKHGSLRSPVYNIPFTVVYGLMTATVILLPLIGQSRQPWRFIFFFHGTVITLASAYAWSRSPGLPDTAGWLSESERGIVAKWKSEYQKNMERRRQSRHSDPPPPSGEEDHRDPPIRRYLKLLYIGYWLSASHLARSIAWLWPMIFVRVCSIDKPGPLALLESVAPWFLPGCLVLLYHRLWPALLRKPLVSFLKSEFVVYYVCMLVAFSGSLFGGWLNPGWPSLRVLSLFSITFLFVGDIPFDATAAFGIGSLTDSLSARKLILAIMFLGSCRAAGEVFASYNFIGEDGTFREKIIFSWPAYVAMGSVVFSLGFLELVRALKRAKQRRDIEGQEQEQEMEMLPEASNVLI</sequence>
<keyword evidence="2" id="KW-0472">Membrane</keyword>
<dbReference type="Proteomes" id="UP000305948">
    <property type="component" value="Unassembled WGS sequence"/>
</dbReference>
<organism evidence="3 4">
    <name type="scientific">Heliocybe sulcata</name>
    <dbReference type="NCBI Taxonomy" id="5364"/>
    <lineage>
        <taxon>Eukaryota</taxon>
        <taxon>Fungi</taxon>
        <taxon>Dikarya</taxon>
        <taxon>Basidiomycota</taxon>
        <taxon>Agaricomycotina</taxon>
        <taxon>Agaricomycetes</taxon>
        <taxon>Gloeophyllales</taxon>
        <taxon>Gloeophyllaceae</taxon>
        <taxon>Heliocybe</taxon>
    </lineage>
</organism>
<dbReference type="OrthoDB" id="3311199at2759"/>
<dbReference type="AlphaFoldDB" id="A0A5C3MW30"/>
<evidence type="ECO:0008006" key="5">
    <source>
        <dbReference type="Google" id="ProtNLM"/>
    </source>
</evidence>
<evidence type="ECO:0000313" key="3">
    <source>
        <dbReference type="EMBL" id="TFK48396.1"/>
    </source>
</evidence>